<dbReference type="Gene3D" id="3.70.10.10">
    <property type="match status" value="1"/>
</dbReference>
<gene>
    <name evidence="14" type="ORF">SAMN06264849_11639</name>
</gene>
<keyword evidence="7 10" id="KW-0235">DNA replication</keyword>
<dbReference type="Pfam" id="PF02768">
    <property type="entry name" value="DNA_pol3_beta_3"/>
    <property type="match status" value="1"/>
</dbReference>
<dbReference type="RefSeq" id="WP_142506765.1">
    <property type="nucleotide sequence ID" value="NZ_FXTI01000016.1"/>
</dbReference>
<dbReference type="NCBIfam" id="TIGR00663">
    <property type="entry name" value="dnan"/>
    <property type="match status" value="1"/>
</dbReference>
<evidence type="ECO:0000313" key="15">
    <source>
        <dbReference type="Proteomes" id="UP000315636"/>
    </source>
</evidence>
<dbReference type="Gene3D" id="3.10.150.10">
    <property type="entry name" value="DNA Polymerase III, subunit A, domain 2"/>
    <property type="match status" value="1"/>
</dbReference>
<keyword evidence="15" id="KW-1185">Reference proteome</keyword>
<feature type="domain" description="DNA polymerase III beta sliding clamp central" evidence="12">
    <location>
        <begin position="137"/>
        <end position="252"/>
    </location>
</feature>
<dbReference type="PANTHER" id="PTHR30478">
    <property type="entry name" value="DNA POLYMERASE III SUBUNIT BETA"/>
    <property type="match status" value="1"/>
</dbReference>
<dbReference type="GO" id="GO:0005737">
    <property type="term" value="C:cytoplasm"/>
    <property type="evidence" value="ECO:0007669"/>
    <property type="project" value="UniProtKB-SubCell"/>
</dbReference>
<evidence type="ECO:0000256" key="1">
    <source>
        <dbReference type="ARBA" id="ARBA00004496"/>
    </source>
</evidence>
<dbReference type="InterPro" id="IPR022637">
    <property type="entry name" value="DNA_polIII_beta_cen"/>
</dbReference>
<comment type="subcellular location">
    <subcellularLocation>
        <location evidence="1 10">Cytoplasm</location>
    </subcellularLocation>
</comment>
<dbReference type="Pfam" id="PF02767">
    <property type="entry name" value="DNA_pol3_beta_2"/>
    <property type="match status" value="1"/>
</dbReference>
<dbReference type="InterPro" id="IPR022635">
    <property type="entry name" value="DNA_polIII_beta_C"/>
</dbReference>
<evidence type="ECO:0000259" key="11">
    <source>
        <dbReference type="Pfam" id="PF00712"/>
    </source>
</evidence>
<dbReference type="Pfam" id="PF00712">
    <property type="entry name" value="DNA_pol3_beta"/>
    <property type="match status" value="1"/>
</dbReference>
<dbReference type="InterPro" id="IPR046938">
    <property type="entry name" value="DNA_clamp_sf"/>
</dbReference>
<evidence type="ECO:0000256" key="4">
    <source>
        <dbReference type="ARBA" id="ARBA00022490"/>
    </source>
</evidence>
<comment type="similarity">
    <text evidence="2 10">Belongs to the beta sliding clamp family.</text>
</comment>
<dbReference type="InterPro" id="IPR001001">
    <property type="entry name" value="DNA_polIII_beta"/>
</dbReference>
<evidence type="ECO:0000259" key="12">
    <source>
        <dbReference type="Pfam" id="PF02767"/>
    </source>
</evidence>
<evidence type="ECO:0000256" key="10">
    <source>
        <dbReference type="PIRNR" id="PIRNR000804"/>
    </source>
</evidence>
<sequence>MKFRIARTALTEAVSQVSKAVSTKTTVPILTGIKATVDEEGLWLTGSNSDLTIQVCIPIRKDDKEQVKVDRMGSVVLPGRIFSDIVRKLPGDEIDWDVDERWKTVLCSEQAQFELKGLDPEEYPRLPEFHEERMFSLPADLLKSMIRQTGFAVSSAEARGVLTGVLWKMESGRLTCVATDSHRLSRRQADVEAPEDFSIENVVVPGKSLSELGKILADQSDWVDVILSENQILVRANRLLFFSRLLDGTYPDTNRVIPDGGKTEIRVSTKEILQSVDRAALISRDGRDNVIKWTVKEEGLIQVQSTAQDVGSVMEEVRAQVKGEELSLSFNAQYMLDALRAVDSEEIQILLTGTMTPFLIQPADREDALHLIVPIRTR</sequence>
<dbReference type="SUPFAM" id="SSF55979">
    <property type="entry name" value="DNA clamp"/>
    <property type="match status" value="3"/>
</dbReference>
<evidence type="ECO:0000256" key="8">
    <source>
        <dbReference type="ARBA" id="ARBA00022932"/>
    </source>
</evidence>
<dbReference type="PANTHER" id="PTHR30478:SF0">
    <property type="entry name" value="BETA SLIDING CLAMP"/>
    <property type="match status" value="1"/>
</dbReference>
<evidence type="ECO:0000259" key="13">
    <source>
        <dbReference type="Pfam" id="PF02768"/>
    </source>
</evidence>
<keyword evidence="5 10" id="KW-0808">Transferase</keyword>
<keyword evidence="6 10" id="KW-0548">Nucleotidyltransferase</keyword>
<reference evidence="14 15" key="1">
    <citation type="submission" date="2017-05" db="EMBL/GenBank/DDBJ databases">
        <authorList>
            <person name="Varghese N."/>
            <person name="Submissions S."/>
        </authorList>
    </citation>
    <scope>NUCLEOTIDE SEQUENCE [LARGE SCALE GENOMIC DNA]</scope>
    <source>
        <strain evidence="14 15">DSM 45474</strain>
    </source>
</reference>
<evidence type="ECO:0000313" key="14">
    <source>
        <dbReference type="EMBL" id="SMO93866.1"/>
    </source>
</evidence>
<evidence type="ECO:0000256" key="5">
    <source>
        <dbReference type="ARBA" id="ARBA00022679"/>
    </source>
</evidence>
<dbReference type="GO" id="GO:0003887">
    <property type="term" value="F:DNA-directed DNA polymerase activity"/>
    <property type="evidence" value="ECO:0007669"/>
    <property type="project" value="UniProtKB-UniRule"/>
</dbReference>
<comment type="function">
    <text evidence="10">Confers DNA tethering and processivity to DNA polymerases and other proteins. Acts as a clamp, forming a ring around DNA (a reaction catalyzed by the clamp-loading complex) which diffuses in an ATP-independent manner freely and bidirectionally along dsDNA. Initially characterized for its ability to contact the catalytic subunit of DNA polymerase III (Pol III), a complex, multichain enzyme responsible for most of the replicative synthesis in bacteria; Pol III exhibits 3'-5' exonuclease proofreading activity. The beta chain is required for initiation of replication as well as for processivity of DNA replication.</text>
</comment>
<proteinExistence type="inferred from homology"/>
<dbReference type="Proteomes" id="UP000315636">
    <property type="component" value="Unassembled WGS sequence"/>
</dbReference>
<dbReference type="EMBL" id="FXTI01000016">
    <property type="protein sequence ID" value="SMO93866.1"/>
    <property type="molecule type" value="Genomic_DNA"/>
</dbReference>
<evidence type="ECO:0000256" key="9">
    <source>
        <dbReference type="ARBA" id="ARBA00023125"/>
    </source>
</evidence>
<dbReference type="PIRSF" id="PIRSF000804">
    <property type="entry name" value="DNA_pol_III_b"/>
    <property type="match status" value="1"/>
</dbReference>
<keyword evidence="9" id="KW-0238">DNA-binding</keyword>
<evidence type="ECO:0000256" key="2">
    <source>
        <dbReference type="ARBA" id="ARBA00010752"/>
    </source>
</evidence>
<feature type="domain" description="DNA polymerase III beta sliding clamp N-terminal" evidence="11">
    <location>
        <begin position="1"/>
        <end position="127"/>
    </location>
</feature>
<dbReference type="InterPro" id="IPR022634">
    <property type="entry name" value="DNA_polIII_beta_N"/>
</dbReference>
<keyword evidence="4 10" id="KW-0963">Cytoplasm</keyword>
<dbReference type="GO" id="GO:0003677">
    <property type="term" value="F:DNA binding"/>
    <property type="evidence" value="ECO:0007669"/>
    <property type="project" value="UniProtKB-UniRule"/>
</dbReference>
<name>A0A521FCI0_9BACL</name>
<evidence type="ECO:0000256" key="7">
    <source>
        <dbReference type="ARBA" id="ARBA00022705"/>
    </source>
</evidence>
<dbReference type="AlphaFoldDB" id="A0A521FCI0"/>
<keyword evidence="8 10" id="KW-0239">DNA-directed DNA polymerase</keyword>
<organism evidence="14 15">
    <name type="scientific">Melghirimyces algeriensis</name>
    <dbReference type="NCBI Taxonomy" id="910412"/>
    <lineage>
        <taxon>Bacteria</taxon>
        <taxon>Bacillati</taxon>
        <taxon>Bacillota</taxon>
        <taxon>Bacilli</taxon>
        <taxon>Bacillales</taxon>
        <taxon>Thermoactinomycetaceae</taxon>
        <taxon>Melghirimyces</taxon>
    </lineage>
</organism>
<dbReference type="SMART" id="SM00480">
    <property type="entry name" value="POL3Bc"/>
    <property type="match status" value="1"/>
</dbReference>
<dbReference type="CDD" id="cd00140">
    <property type="entry name" value="beta_clamp"/>
    <property type="match status" value="1"/>
</dbReference>
<evidence type="ECO:0000256" key="6">
    <source>
        <dbReference type="ARBA" id="ARBA00022695"/>
    </source>
</evidence>
<dbReference type="GO" id="GO:0008408">
    <property type="term" value="F:3'-5' exonuclease activity"/>
    <property type="evidence" value="ECO:0007669"/>
    <property type="project" value="InterPro"/>
</dbReference>
<dbReference type="OrthoDB" id="8421503at2"/>
<dbReference type="GO" id="GO:0006271">
    <property type="term" value="P:DNA strand elongation involved in DNA replication"/>
    <property type="evidence" value="ECO:0007669"/>
    <property type="project" value="TreeGrafter"/>
</dbReference>
<accession>A0A521FCI0</accession>
<evidence type="ECO:0000256" key="3">
    <source>
        <dbReference type="ARBA" id="ARBA00021035"/>
    </source>
</evidence>
<comment type="subunit">
    <text evidence="10">Forms a ring-shaped head-to-tail homodimer around DNA.</text>
</comment>
<dbReference type="GO" id="GO:0009360">
    <property type="term" value="C:DNA polymerase III complex"/>
    <property type="evidence" value="ECO:0007669"/>
    <property type="project" value="InterPro"/>
</dbReference>
<feature type="domain" description="DNA polymerase III beta sliding clamp C-terminal" evidence="13">
    <location>
        <begin position="255"/>
        <end position="376"/>
    </location>
</feature>
<protein>
    <recommendedName>
        <fullName evidence="3 10">Beta sliding clamp</fullName>
    </recommendedName>
</protein>